<keyword evidence="6 18" id="KW-0645">Protease</keyword>
<keyword evidence="5 18" id="KW-0489">Methyltransferase</keyword>
<feature type="transmembrane region" description="Helical" evidence="19">
    <location>
        <begin position="258"/>
        <end position="277"/>
    </location>
</feature>
<dbReference type="PANTHER" id="PTHR30487">
    <property type="entry name" value="TYPE 4 PREPILIN-LIKE PROTEINS LEADER PEPTIDE-PROCESSING ENZYME"/>
    <property type="match status" value="1"/>
</dbReference>
<dbReference type="RefSeq" id="WP_007016583.1">
    <property type="nucleotide sequence ID" value="NZ_AAQH01000017.1"/>
</dbReference>
<evidence type="ECO:0000313" key="23">
    <source>
        <dbReference type="Proteomes" id="UP000004263"/>
    </source>
</evidence>
<comment type="similarity">
    <text evidence="2 17">Belongs to the peptidase A24 family.</text>
</comment>
<evidence type="ECO:0000256" key="8">
    <source>
        <dbReference type="ARBA" id="ARBA00022691"/>
    </source>
</evidence>
<evidence type="ECO:0000256" key="4">
    <source>
        <dbReference type="ARBA" id="ARBA00022519"/>
    </source>
</evidence>
<dbReference type="Proteomes" id="UP000004263">
    <property type="component" value="Unassembled WGS sequence"/>
</dbReference>
<keyword evidence="3" id="KW-1003">Cell membrane</keyword>
<evidence type="ECO:0000313" key="22">
    <source>
        <dbReference type="EMBL" id="EAT11510.1"/>
    </source>
</evidence>
<dbReference type="InterPro" id="IPR010627">
    <property type="entry name" value="Prepilin_pept_A24_N"/>
</dbReference>
<dbReference type="Gene3D" id="1.20.120.1220">
    <property type="match status" value="1"/>
</dbReference>
<dbReference type="Pfam" id="PF06750">
    <property type="entry name" value="A24_N_bact"/>
    <property type="match status" value="1"/>
</dbReference>
<dbReference type="HOGENOM" id="CLU_057101_0_0_6"/>
<dbReference type="InterPro" id="IPR050882">
    <property type="entry name" value="Prepilin_peptidase/N-MTase"/>
</dbReference>
<feature type="transmembrane region" description="Helical" evidence="19">
    <location>
        <begin position="156"/>
        <end position="173"/>
    </location>
</feature>
<evidence type="ECO:0000256" key="14">
    <source>
        <dbReference type="ARBA" id="ARBA00050401"/>
    </source>
</evidence>
<dbReference type="GO" id="GO:0004190">
    <property type="term" value="F:aspartic-type endopeptidase activity"/>
    <property type="evidence" value="ECO:0007669"/>
    <property type="project" value="UniProtKB-EC"/>
</dbReference>
<dbReference type="GO" id="GO:0006465">
    <property type="term" value="P:signal peptide processing"/>
    <property type="evidence" value="ECO:0007669"/>
    <property type="project" value="TreeGrafter"/>
</dbReference>
<dbReference type="InterPro" id="IPR000045">
    <property type="entry name" value="Prepilin_IV_endopep_pep"/>
</dbReference>
<evidence type="ECO:0000256" key="9">
    <source>
        <dbReference type="ARBA" id="ARBA00022692"/>
    </source>
</evidence>
<dbReference type="EC" id="3.4.23.43" evidence="15 18"/>
<keyword evidence="12 19" id="KW-0472">Membrane</keyword>
<feature type="domain" description="Prepilin type IV endopeptidase peptidase" evidence="20">
    <location>
        <begin position="134"/>
        <end position="242"/>
    </location>
</feature>
<dbReference type="PANTHER" id="PTHR30487:SF0">
    <property type="entry name" value="PREPILIN LEADER PEPTIDASE_N-METHYLTRANSFERASE-RELATED"/>
    <property type="match status" value="1"/>
</dbReference>
<keyword evidence="11 19" id="KW-1133">Transmembrane helix</keyword>
<dbReference type="EC" id="2.1.1.-" evidence="18"/>
<evidence type="ECO:0000256" key="3">
    <source>
        <dbReference type="ARBA" id="ARBA00022475"/>
    </source>
</evidence>
<keyword evidence="7 18" id="KW-0808">Transferase</keyword>
<keyword evidence="13 18" id="KW-0511">Multifunctional enzyme</keyword>
<evidence type="ECO:0000256" key="18">
    <source>
        <dbReference type="RuleBase" id="RU003794"/>
    </source>
</evidence>
<keyword evidence="10 18" id="KW-0378">Hydrolase</keyword>
<evidence type="ECO:0000256" key="13">
    <source>
        <dbReference type="ARBA" id="ARBA00023268"/>
    </source>
</evidence>
<dbReference type="PRINTS" id="PR00864">
    <property type="entry name" value="PREPILNPTASE"/>
</dbReference>
<evidence type="ECO:0000256" key="17">
    <source>
        <dbReference type="RuleBase" id="RU003793"/>
    </source>
</evidence>
<accession>Q1MZP7</accession>
<comment type="subcellular location">
    <subcellularLocation>
        <location evidence="1">Cell inner membrane</location>
        <topology evidence="1">Multi-pass membrane protein</topology>
    </subcellularLocation>
    <subcellularLocation>
        <location evidence="18">Cell membrane</location>
        <topology evidence="18">Multi-pass membrane protein</topology>
    </subcellularLocation>
</comment>
<evidence type="ECO:0000259" key="20">
    <source>
        <dbReference type="Pfam" id="PF01478"/>
    </source>
</evidence>
<name>Q1MZP7_9GAMM</name>
<comment type="catalytic activity">
    <reaction evidence="14 18">
        <text>Typically cleaves a -Gly-|-Phe- bond to release an N-terminal, basic peptide of 5-8 residues from type IV prepilin, and then N-methylates the new N-terminal amino group, the methyl donor being S-adenosyl-L-methionine.</text>
        <dbReference type="EC" id="3.4.23.43"/>
    </reaction>
</comment>
<dbReference type="EMBL" id="AAQH01000017">
    <property type="protein sequence ID" value="EAT11510.1"/>
    <property type="molecule type" value="Genomic_DNA"/>
</dbReference>
<organism evidence="22 23">
    <name type="scientific">Bermanella marisrubri</name>
    <dbReference type="NCBI Taxonomy" id="207949"/>
    <lineage>
        <taxon>Bacteria</taxon>
        <taxon>Pseudomonadati</taxon>
        <taxon>Pseudomonadota</taxon>
        <taxon>Gammaproteobacteria</taxon>
        <taxon>Oceanospirillales</taxon>
        <taxon>Oceanospirillaceae</taxon>
        <taxon>Bermanella</taxon>
    </lineage>
</organism>
<feature type="transmembrane region" description="Helical" evidence="19">
    <location>
        <begin position="12"/>
        <end position="32"/>
    </location>
</feature>
<evidence type="ECO:0000256" key="10">
    <source>
        <dbReference type="ARBA" id="ARBA00022801"/>
    </source>
</evidence>
<comment type="caution">
    <text evidence="22">The sequence shown here is derived from an EMBL/GenBank/DDBJ whole genome shotgun (WGS) entry which is preliminary data.</text>
</comment>
<protein>
    <recommendedName>
        <fullName evidence="16 18">Prepilin leader peptidase/N-methyltransferase</fullName>
        <ecNumber evidence="18">2.1.1.-</ecNumber>
        <ecNumber evidence="15 18">3.4.23.43</ecNumber>
    </recommendedName>
</protein>
<sequence>MFDFLFQDTLGFYLGVFFVSLCVGSFLNVVIYRLPVMMKSQLQLEHDELIGKEVNQPEPFNLMVPSSTCPKCNSKIKPWQNIPVLSYLWLKGKCANCKTSISVRYPIIELITGFIPLGIAILLGPTLEAYALILMSYFFIALTMIDLDEFLLPDQLTLPLIWIGLLFNLHGAIVPLEDAVLGAVFGYMSLWSIFWLFKLATGKEGMGYGDFKLLAAIGAFIGWQLLPVVVLLSSFVGAIVGISMMIVLGRDKNIPIPFGPYLAAAGLLAALWGEEILNHYLRFAGL</sequence>
<evidence type="ECO:0000256" key="16">
    <source>
        <dbReference type="ARBA" id="ARBA00071870"/>
    </source>
</evidence>
<evidence type="ECO:0000256" key="12">
    <source>
        <dbReference type="ARBA" id="ARBA00023136"/>
    </source>
</evidence>
<keyword evidence="23" id="KW-1185">Reference proteome</keyword>
<evidence type="ECO:0000256" key="7">
    <source>
        <dbReference type="ARBA" id="ARBA00022679"/>
    </source>
</evidence>
<keyword evidence="9 18" id="KW-0812">Transmembrane</keyword>
<evidence type="ECO:0000256" key="15">
    <source>
        <dbReference type="ARBA" id="ARBA00067082"/>
    </source>
</evidence>
<dbReference type="GO" id="GO:0008168">
    <property type="term" value="F:methyltransferase activity"/>
    <property type="evidence" value="ECO:0007669"/>
    <property type="project" value="UniProtKB-KW"/>
</dbReference>
<evidence type="ECO:0000256" key="2">
    <source>
        <dbReference type="ARBA" id="ARBA00005801"/>
    </source>
</evidence>
<dbReference type="Pfam" id="PF01478">
    <property type="entry name" value="Peptidase_A24"/>
    <property type="match status" value="1"/>
</dbReference>
<dbReference type="STRING" id="207949.RED65_04865"/>
<evidence type="ECO:0000256" key="5">
    <source>
        <dbReference type="ARBA" id="ARBA00022603"/>
    </source>
</evidence>
<keyword evidence="8" id="KW-0949">S-adenosyl-L-methionine</keyword>
<dbReference type="FunFam" id="1.20.120.1220:FF:000001">
    <property type="entry name" value="Type 4 prepilin-like proteins leader peptide-processing enzyme"/>
    <property type="match status" value="1"/>
</dbReference>
<dbReference type="AlphaFoldDB" id="Q1MZP7"/>
<feature type="transmembrane region" description="Helical" evidence="19">
    <location>
        <begin position="213"/>
        <end position="246"/>
    </location>
</feature>
<keyword evidence="4" id="KW-0997">Cell inner membrane</keyword>
<dbReference type="GO" id="GO:0005886">
    <property type="term" value="C:plasma membrane"/>
    <property type="evidence" value="ECO:0007669"/>
    <property type="project" value="UniProtKB-SubCell"/>
</dbReference>
<evidence type="ECO:0000256" key="19">
    <source>
        <dbReference type="SAM" id="Phobius"/>
    </source>
</evidence>
<dbReference type="MEROPS" id="A24.001"/>
<proteinExistence type="inferred from homology"/>
<comment type="function">
    <text evidence="18">Plays an essential role in type IV pili and type II pseudopili formation by proteolytically removing the leader sequence from substrate proteins and subsequently monomethylating the alpha-amino group of the newly exposed N-terminal phenylalanine.</text>
</comment>
<feature type="transmembrane region" description="Helical" evidence="19">
    <location>
        <begin position="129"/>
        <end position="147"/>
    </location>
</feature>
<dbReference type="OrthoDB" id="9789291at2"/>
<evidence type="ECO:0000256" key="6">
    <source>
        <dbReference type="ARBA" id="ARBA00022670"/>
    </source>
</evidence>
<evidence type="ECO:0000256" key="11">
    <source>
        <dbReference type="ARBA" id="ARBA00022989"/>
    </source>
</evidence>
<gene>
    <name evidence="22" type="ORF">RED65_04865</name>
</gene>
<reference evidence="22 23" key="1">
    <citation type="submission" date="2006-03" db="EMBL/GenBank/DDBJ databases">
        <authorList>
            <person name="Pinhassi J."/>
            <person name="Pedros-Alio C."/>
            <person name="Ferriera S."/>
            <person name="Johnson J."/>
            <person name="Kravitz S."/>
            <person name="Halpern A."/>
            <person name="Remington K."/>
            <person name="Beeson K."/>
            <person name="Tran B."/>
            <person name="Rogers Y.-H."/>
            <person name="Friedman R."/>
            <person name="Venter J.C."/>
        </authorList>
    </citation>
    <scope>NUCLEOTIDE SEQUENCE [LARGE SCALE GENOMIC DNA]</scope>
    <source>
        <strain evidence="22 23">RED65</strain>
    </source>
</reference>
<feature type="domain" description="Prepilin peptidase A24 N-terminal" evidence="21">
    <location>
        <begin position="19"/>
        <end position="120"/>
    </location>
</feature>
<dbReference type="GO" id="GO:0032259">
    <property type="term" value="P:methylation"/>
    <property type="evidence" value="ECO:0007669"/>
    <property type="project" value="UniProtKB-KW"/>
</dbReference>
<dbReference type="InterPro" id="IPR014032">
    <property type="entry name" value="Peptidase_A24A_bac"/>
</dbReference>
<evidence type="ECO:0000259" key="21">
    <source>
        <dbReference type="Pfam" id="PF06750"/>
    </source>
</evidence>
<evidence type="ECO:0000256" key="1">
    <source>
        <dbReference type="ARBA" id="ARBA00004429"/>
    </source>
</evidence>
<feature type="transmembrane region" description="Helical" evidence="19">
    <location>
        <begin position="179"/>
        <end position="201"/>
    </location>
</feature>